<feature type="transmembrane region" description="Helical" evidence="1">
    <location>
        <begin position="115"/>
        <end position="137"/>
    </location>
</feature>
<proteinExistence type="predicted"/>
<keyword evidence="1" id="KW-1133">Transmembrane helix</keyword>
<protein>
    <submittedName>
        <fullName evidence="2">Uncharacterized protein</fullName>
    </submittedName>
</protein>
<accession>A0ABS2AX55</accession>
<dbReference type="Proteomes" id="UP000632138">
    <property type="component" value="Unassembled WGS sequence"/>
</dbReference>
<dbReference type="RefSeq" id="WP_203384162.1">
    <property type="nucleotide sequence ID" value="NZ_JAENHP010000046.1"/>
</dbReference>
<keyword evidence="3" id="KW-1185">Reference proteome</keyword>
<gene>
    <name evidence="2" type="ORF">JIG36_50815</name>
</gene>
<sequence>MSRWLPLYLRSRRVPLAVATSVGAVIVVGGAWRFFAGRPEVPAGLAAMTTMLALAPLISTLSGDEDALESTAAMPWPPRRAVHLAGLFAVLVALIVGAASLGVDFGTTGQILRNCAGLVGLAGLGAAFTGAQLAWLAPVSWTGIQVVEFPPVSGSFSNMID</sequence>
<keyword evidence="1" id="KW-0472">Membrane</keyword>
<evidence type="ECO:0000313" key="2">
    <source>
        <dbReference type="EMBL" id="MBM2623811.1"/>
    </source>
</evidence>
<name>A0ABS2AX55_9ACTN</name>
<comment type="caution">
    <text evidence="2">The sequence shown here is derived from an EMBL/GenBank/DDBJ whole genome shotgun (WGS) entry which is preliminary data.</text>
</comment>
<evidence type="ECO:0000256" key="1">
    <source>
        <dbReference type="SAM" id="Phobius"/>
    </source>
</evidence>
<dbReference type="EMBL" id="JAENHP010000046">
    <property type="protein sequence ID" value="MBM2623811.1"/>
    <property type="molecule type" value="Genomic_DNA"/>
</dbReference>
<reference evidence="2 3" key="1">
    <citation type="submission" date="2021-01" db="EMBL/GenBank/DDBJ databases">
        <title>Actinoplanes sp. nov. LDG1-06 isolated from lichen.</title>
        <authorList>
            <person name="Saeng-In P."/>
            <person name="Phongsopitanun W."/>
            <person name="Kanchanasin P."/>
            <person name="Yuki M."/>
            <person name="Kudo T."/>
            <person name="Ohkuma M."/>
            <person name="Tanasupawat S."/>
        </authorList>
    </citation>
    <scope>NUCLEOTIDE SEQUENCE [LARGE SCALE GENOMIC DNA]</scope>
    <source>
        <strain evidence="2 3">LDG1-06</strain>
    </source>
</reference>
<organism evidence="2 3">
    <name type="scientific">Paractinoplanes ovalisporus</name>
    <dbReference type="NCBI Taxonomy" id="2810368"/>
    <lineage>
        <taxon>Bacteria</taxon>
        <taxon>Bacillati</taxon>
        <taxon>Actinomycetota</taxon>
        <taxon>Actinomycetes</taxon>
        <taxon>Micromonosporales</taxon>
        <taxon>Micromonosporaceae</taxon>
        <taxon>Paractinoplanes</taxon>
    </lineage>
</organism>
<feature type="transmembrane region" description="Helical" evidence="1">
    <location>
        <begin position="81"/>
        <end position="103"/>
    </location>
</feature>
<evidence type="ECO:0000313" key="3">
    <source>
        <dbReference type="Proteomes" id="UP000632138"/>
    </source>
</evidence>
<keyword evidence="1" id="KW-0812">Transmembrane</keyword>
<feature type="transmembrane region" description="Helical" evidence="1">
    <location>
        <begin position="43"/>
        <end position="61"/>
    </location>
</feature>
<feature type="transmembrane region" description="Helical" evidence="1">
    <location>
        <begin position="14"/>
        <end position="36"/>
    </location>
</feature>